<comment type="caution">
    <text evidence="5">The sequence shown here is derived from an EMBL/GenBank/DDBJ whole genome shotgun (WGS) entry which is preliminary data.</text>
</comment>
<keyword evidence="2" id="KW-0186">Copper</keyword>
<dbReference type="CDD" id="cd02968">
    <property type="entry name" value="SCO"/>
    <property type="match status" value="1"/>
</dbReference>
<dbReference type="Gene3D" id="3.40.30.10">
    <property type="entry name" value="Glutaredoxin"/>
    <property type="match status" value="1"/>
</dbReference>
<dbReference type="GO" id="GO:0046872">
    <property type="term" value="F:metal ion binding"/>
    <property type="evidence" value="ECO:0007669"/>
    <property type="project" value="UniProtKB-KW"/>
</dbReference>
<keyword evidence="3" id="KW-1015">Disulfide bond</keyword>
<evidence type="ECO:0000256" key="1">
    <source>
        <dbReference type="ARBA" id="ARBA00010996"/>
    </source>
</evidence>
<name>A0A2S6HHV3_9GAMM</name>
<dbReference type="PANTHER" id="PTHR12151">
    <property type="entry name" value="ELECTRON TRANSPORT PROTIN SCO1/SENC FAMILY MEMBER"/>
    <property type="match status" value="1"/>
</dbReference>
<proteinExistence type="inferred from homology"/>
<evidence type="ECO:0000256" key="2">
    <source>
        <dbReference type="PIRSR" id="PIRSR603782-1"/>
    </source>
</evidence>
<accession>A0A2S6HHV3</accession>
<evidence type="ECO:0000313" key="5">
    <source>
        <dbReference type="EMBL" id="PPK77049.1"/>
    </source>
</evidence>
<dbReference type="RefSeq" id="WP_104427806.1">
    <property type="nucleotide sequence ID" value="NZ_PTIZ01000002.1"/>
</dbReference>
<evidence type="ECO:0000256" key="4">
    <source>
        <dbReference type="SAM" id="MobiDB-lite"/>
    </source>
</evidence>
<dbReference type="Proteomes" id="UP000240010">
    <property type="component" value="Unassembled WGS sequence"/>
</dbReference>
<dbReference type="AlphaFoldDB" id="A0A2S6HHV3"/>
<feature type="binding site" evidence="2">
    <location>
        <position position="83"/>
    </location>
    <ligand>
        <name>Cu cation</name>
        <dbReference type="ChEBI" id="CHEBI:23378"/>
    </ligand>
</feature>
<reference evidence="5 6" key="1">
    <citation type="submission" date="2018-02" db="EMBL/GenBank/DDBJ databases">
        <title>Subsurface microbial communities from deep shales in Ohio and West Virginia, USA.</title>
        <authorList>
            <person name="Wrighton K."/>
        </authorList>
    </citation>
    <scope>NUCLEOTIDE SEQUENCE [LARGE SCALE GENOMIC DNA]</scope>
    <source>
        <strain evidence="5 6">OWC-DMM</strain>
    </source>
</reference>
<feature type="region of interest" description="Disordered" evidence="4">
    <location>
        <begin position="29"/>
        <end position="52"/>
    </location>
</feature>
<gene>
    <name evidence="5" type="ORF">B0F87_102155</name>
</gene>
<dbReference type="InterPro" id="IPR003782">
    <property type="entry name" value="SCO1/SenC"/>
</dbReference>
<dbReference type="PANTHER" id="PTHR12151:SF5">
    <property type="entry name" value="AT19154P"/>
    <property type="match status" value="1"/>
</dbReference>
<feature type="disulfide bond" description="Redox-active" evidence="3">
    <location>
        <begin position="83"/>
        <end position="87"/>
    </location>
</feature>
<dbReference type="InterPro" id="IPR036249">
    <property type="entry name" value="Thioredoxin-like_sf"/>
</dbReference>
<feature type="compositionally biased region" description="Basic and acidic residues" evidence="4">
    <location>
        <begin position="31"/>
        <end position="45"/>
    </location>
</feature>
<evidence type="ECO:0000313" key="6">
    <source>
        <dbReference type="Proteomes" id="UP000240010"/>
    </source>
</evidence>
<dbReference type="Pfam" id="PF02630">
    <property type="entry name" value="SCO1-SenC"/>
    <property type="match status" value="1"/>
</dbReference>
<comment type="similarity">
    <text evidence="1">Belongs to the SCO1/2 family.</text>
</comment>
<evidence type="ECO:0000256" key="3">
    <source>
        <dbReference type="PIRSR" id="PIRSR603782-2"/>
    </source>
</evidence>
<protein>
    <submittedName>
        <fullName evidence="5">Protein SCO1/2</fullName>
    </submittedName>
</protein>
<dbReference type="EMBL" id="PTIZ01000002">
    <property type="protein sequence ID" value="PPK77049.1"/>
    <property type="molecule type" value="Genomic_DNA"/>
</dbReference>
<sequence length="219" mass="24828">MNKREFIKSATAASLGAVVLGAMPSISTAGERSHSFKSSSRDERRKKSFPNVPLVTHEGETVRFYDDLIKDKTVLINFMYARCADICPGMTANLKRVQKELGERVGRDIFMYSITLEPEYDTPAALKAYAELFRVRAGWKFLTGRKSDIELLRRQLGFTFSDPALDQDKTQHIGVVKYGIEPLERWGTCPALGNPKYIAEYIYWMEPSGQRPKLSEMMG</sequence>
<dbReference type="SUPFAM" id="SSF52833">
    <property type="entry name" value="Thioredoxin-like"/>
    <property type="match status" value="1"/>
</dbReference>
<organism evidence="5 6">
    <name type="scientific">Methylobacter tundripaludum</name>
    <dbReference type="NCBI Taxonomy" id="173365"/>
    <lineage>
        <taxon>Bacteria</taxon>
        <taxon>Pseudomonadati</taxon>
        <taxon>Pseudomonadota</taxon>
        <taxon>Gammaproteobacteria</taxon>
        <taxon>Methylococcales</taxon>
        <taxon>Methylococcaceae</taxon>
        <taxon>Methylobacter</taxon>
    </lineage>
</organism>
<feature type="binding site" evidence="2">
    <location>
        <position position="87"/>
    </location>
    <ligand>
        <name>Cu cation</name>
        <dbReference type="ChEBI" id="CHEBI:23378"/>
    </ligand>
</feature>
<keyword evidence="2" id="KW-0479">Metal-binding</keyword>